<keyword evidence="1" id="KW-0614">Plasmid</keyword>
<proteinExistence type="predicted"/>
<accession>A0A1W6AIH0</accession>
<evidence type="ECO:0000313" key="1">
    <source>
        <dbReference type="EMBL" id="ARJ25585.1"/>
    </source>
</evidence>
<name>A0A1W6AIH0_BACMY</name>
<dbReference type="InterPro" id="IPR021477">
    <property type="entry name" value="TVIIS_effector_SACOL2603_fam"/>
</dbReference>
<sequence>MSIFQSNVQKAEQIATQMRLASDAIQNATNKSITHATRTTLTVNFKAQEANLQVLELTRQFLAAFQQSIDNIQSVATEFERMDNELQKNF</sequence>
<geneLocation type="plasmid" evidence="1 2">
    <name>unnamed1</name>
</geneLocation>
<protein>
    <submittedName>
        <fullName evidence="1">Type VII secretion effector</fullName>
    </submittedName>
</protein>
<dbReference type="NCBIfam" id="TIGR04197">
    <property type="entry name" value="T7SS_SACOL2603"/>
    <property type="match status" value="1"/>
</dbReference>
<dbReference type="AlphaFoldDB" id="A0A1W6AIH0"/>
<dbReference type="EMBL" id="CP020744">
    <property type="protein sequence ID" value="ARJ25585.1"/>
    <property type="molecule type" value="Genomic_DNA"/>
</dbReference>
<dbReference type="Proteomes" id="UP000192932">
    <property type="component" value="Plasmid unnamed1"/>
</dbReference>
<reference evidence="1 2" key="1">
    <citation type="submission" date="2017-04" db="EMBL/GenBank/DDBJ databases">
        <title>The Characteristic of a Fine Plant Growth-Promoting Rhizobacteria Bacillus mycoides Gnyt1 and its Whole Genome Sequencing Analysis.</title>
        <authorList>
            <person name="Li J.H."/>
            <person name="Yao T."/>
        </authorList>
    </citation>
    <scope>NUCLEOTIDE SEQUENCE [LARGE SCALE GENOMIC DNA]</scope>
    <source>
        <strain evidence="1 2">Gnyt1</strain>
        <plasmid evidence="2">Plasmid unnamed1</plasmid>
    </source>
</reference>
<gene>
    <name evidence="1" type="ORF">B7492_31625</name>
</gene>
<organism evidence="1 2">
    <name type="scientific">Bacillus mycoides</name>
    <dbReference type="NCBI Taxonomy" id="1405"/>
    <lineage>
        <taxon>Bacteria</taxon>
        <taxon>Bacillati</taxon>
        <taxon>Bacillota</taxon>
        <taxon>Bacilli</taxon>
        <taxon>Bacillales</taxon>
        <taxon>Bacillaceae</taxon>
        <taxon>Bacillus</taxon>
        <taxon>Bacillus cereus group</taxon>
    </lineage>
</organism>
<evidence type="ECO:0000313" key="2">
    <source>
        <dbReference type="Proteomes" id="UP000192932"/>
    </source>
</evidence>
<dbReference type="RefSeq" id="WP_085313315.1">
    <property type="nucleotide sequence ID" value="NZ_CP020744.1"/>
</dbReference>